<feature type="transmembrane region" description="Helical" evidence="1">
    <location>
        <begin position="266"/>
        <end position="288"/>
    </location>
</feature>
<evidence type="ECO:0000313" key="2">
    <source>
        <dbReference type="EMBL" id="OGG48548.1"/>
    </source>
</evidence>
<reference evidence="2 3" key="1">
    <citation type="journal article" date="2016" name="Nat. Commun.">
        <title>Thousands of microbial genomes shed light on interconnected biogeochemical processes in an aquifer system.</title>
        <authorList>
            <person name="Anantharaman K."/>
            <person name="Brown C.T."/>
            <person name="Hug L.A."/>
            <person name="Sharon I."/>
            <person name="Castelle C.J."/>
            <person name="Probst A.J."/>
            <person name="Thomas B.C."/>
            <person name="Singh A."/>
            <person name="Wilkins M.J."/>
            <person name="Karaoz U."/>
            <person name="Brodie E.L."/>
            <person name="Williams K.H."/>
            <person name="Hubbard S.S."/>
            <person name="Banfield J.F."/>
        </authorList>
    </citation>
    <scope>NUCLEOTIDE SEQUENCE [LARGE SCALE GENOMIC DNA]</scope>
</reference>
<proteinExistence type="predicted"/>
<evidence type="ECO:0000256" key="1">
    <source>
        <dbReference type="SAM" id="Phobius"/>
    </source>
</evidence>
<gene>
    <name evidence="2" type="ORF">A2678_03620</name>
</gene>
<dbReference type="Proteomes" id="UP000178815">
    <property type="component" value="Unassembled WGS sequence"/>
</dbReference>
<accession>A0A1F6CHE3</accession>
<keyword evidence="1" id="KW-1133">Transmembrane helix</keyword>
<keyword evidence="1" id="KW-0812">Transmembrane</keyword>
<protein>
    <submittedName>
        <fullName evidence="2">Uncharacterized protein</fullName>
    </submittedName>
</protein>
<organism evidence="2 3">
    <name type="scientific">Candidatus Kaiserbacteria bacterium RIFCSPHIGHO2_01_FULL_53_31</name>
    <dbReference type="NCBI Taxonomy" id="1798481"/>
    <lineage>
        <taxon>Bacteria</taxon>
        <taxon>Candidatus Kaiseribacteriota</taxon>
    </lineage>
</organism>
<sequence>MGKEPLHDGEVFGQLSALFAPVFAGAATLSFTMLQTTVGTGDPFEINVILSTKNDINAIEAALIIPHGLELVNTNNGNSLINFWIEQPRYDRETRTLTFSGITPNGFSGTRRLLGLTLKTSAPGTYTLSFDPAHTTLYQNGPSGIPEPTTIEPLVLQIVNGTARTSVPAIDTEPPEAFTPIVIRTPQLYDGAWTLIFATQDKGSGIARYEVSESPARRADSSALNWTKAESPYQLSDQSLTRYIYVRAVDEQGNARTELFTSSRPFPWFESLLMGILIATLVLFSWWLRRKKRHYASP</sequence>
<dbReference type="EMBL" id="MFKU01000011">
    <property type="protein sequence ID" value="OGG48548.1"/>
    <property type="molecule type" value="Genomic_DNA"/>
</dbReference>
<name>A0A1F6CHE3_9BACT</name>
<keyword evidence="1" id="KW-0472">Membrane</keyword>
<dbReference type="STRING" id="1798481.A2678_03620"/>
<evidence type="ECO:0000313" key="3">
    <source>
        <dbReference type="Proteomes" id="UP000178815"/>
    </source>
</evidence>
<comment type="caution">
    <text evidence="2">The sequence shown here is derived from an EMBL/GenBank/DDBJ whole genome shotgun (WGS) entry which is preliminary data.</text>
</comment>
<dbReference type="AlphaFoldDB" id="A0A1F6CHE3"/>